<proteinExistence type="predicted"/>
<keyword evidence="3" id="KW-1185">Reference proteome</keyword>
<organism evidence="2 3">
    <name type="scientific">Actinoplanes octamycinicus</name>
    <dbReference type="NCBI Taxonomy" id="135948"/>
    <lineage>
        <taxon>Bacteria</taxon>
        <taxon>Bacillati</taxon>
        <taxon>Actinomycetota</taxon>
        <taxon>Actinomycetes</taxon>
        <taxon>Micromonosporales</taxon>
        <taxon>Micromonosporaceae</taxon>
        <taxon>Actinoplanes</taxon>
    </lineage>
</organism>
<dbReference type="Gene3D" id="3.40.50.1820">
    <property type="entry name" value="alpha/beta hydrolase"/>
    <property type="match status" value="1"/>
</dbReference>
<protein>
    <submittedName>
        <fullName evidence="2">Pimeloyl-ACP methyl ester carboxylesterase</fullName>
    </submittedName>
</protein>
<sequence length="252" mass="26541">MTTVTEGAGPPILILHAGMNDETAWRRVAARLTARFLVVRVRRRRYRMDLDPPPGLAAETADAVAVARTLGRPALLVGHSSGAVVALEALLAGPDAFAGAILYEPPVVVGAPLGGDATVRARAALASGHRRRAIQIFLRDVVGLPRLPAWLSAVLVAAVPRWRRLIPRQLDDNAAIDALGDRRAAYAAIRCPVLLLGGERSPRHLAERLSALAAVIPGAERVTLPGQGHGANLRAPARVAGVVAAFADRVFA</sequence>
<dbReference type="PANTHER" id="PTHR43194:SF2">
    <property type="entry name" value="PEROXISOMAL MEMBRANE PROTEIN LPX1"/>
    <property type="match status" value="1"/>
</dbReference>
<dbReference type="InterPro" id="IPR029058">
    <property type="entry name" value="AB_hydrolase_fold"/>
</dbReference>
<evidence type="ECO:0000313" key="2">
    <source>
        <dbReference type="EMBL" id="MBB4741928.1"/>
    </source>
</evidence>
<comment type="caution">
    <text evidence="2">The sequence shown here is derived from an EMBL/GenBank/DDBJ whole genome shotgun (WGS) entry which is preliminary data.</text>
</comment>
<dbReference type="EMBL" id="JACHNB010000001">
    <property type="protein sequence ID" value="MBB4741928.1"/>
    <property type="molecule type" value="Genomic_DNA"/>
</dbReference>
<gene>
    <name evidence="2" type="ORF">BJY16_005387</name>
</gene>
<dbReference type="Proteomes" id="UP000546162">
    <property type="component" value="Unassembled WGS sequence"/>
</dbReference>
<evidence type="ECO:0000313" key="3">
    <source>
        <dbReference type="Proteomes" id="UP000546162"/>
    </source>
</evidence>
<dbReference type="AlphaFoldDB" id="A0A7W7H0Z7"/>
<dbReference type="RefSeq" id="WP_185042357.1">
    <property type="nucleotide sequence ID" value="NZ_BAABFG010000005.1"/>
</dbReference>
<feature type="domain" description="AB hydrolase-1" evidence="1">
    <location>
        <begin position="12"/>
        <end position="241"/>
    </location>
</feature>
<dbReference type="InterPro" id="IPR050228">
    <property type="entry name" value="Carboxylesterase_BioH"/>
</dbReference>
<accession>A0A7W7H0Z7</accession>
<reference evidence="2 3" key="1">
    <citation type="submission" date="2020-08" db="EMBL/GenBank/DDBJ databases">
        <title>Sequencing the genomes of 1000 actinobacteria strains.</title>
        <authorList>
            <person name="Klenk H.-P."/>
        </authorList>
    </citation>
    <scope>NUCLEOTIDE SEQUENCE [LARGE SCALE GENOMIC DNA]</scope>
    <source>
        <strain evidence="2 3">DSM 45809</strain>
    </source>
</reference>
<dbReference type="InterPro" id="IPR000073">
    <property type="entry name" value="AB_hydrolase_1"/>
</dbReference>
<dbReference type="Pfam" id="PF12697">
    <property type="entry name" value="Abhydrolase_6"/>
    <property type="match status" value="1"/>
</dbReference>
<name>A0A7W7H0Z7_9ACTN</name>
<dbReference type="PANTHER" id="PTHR43194">
    <property type="entry name" value="HYDROLASE ALPHA/BETA FOLD FAMILY"/>
    <property type="match status" value="1"/>
</dbReference>
<evidence type="ECO:0000259" key="1">
    <source>
        <dbReference type="Pfam" id="PF12697"/>
    </source>
</evidence>
<dbReference type="SUPFAM" id="SSF53474">
    <property type="entry name" value="alpha/beta-Hydrolases"/>
    <property type="match status" value="1"/>
</dbReference>
<dbReference type="GO" id="GO:0003824">
    <property type="term" value="F:catalytic activity"/>
    <property type="evidence" value="ECO:0007669"/>
    <property type="project" value="UniProtKB-ARBA"/>
</dbReference>